<sequence>MTPRERLRDWTPAPLPRASLWWHGAVLGGAAAMPTLWAEALGAVALNHFLLGCAMHPRAALLGPNLRRLPEPAAGVALTFDDGPDPEVTPRVLDLLDRHGARATFFCIGRRAARNGPLLREALRRGHAVENHSHRHSPAFAARGPFWLWREVSEAQAAIADATGVAPRFFRAPMGLRSPLLDPVLAAAGLSLVSWTRRGHDALWRDPRRALRLLAGGLAPGDILLMHDGNAARQRCGTPVVLEVLPGLLEAMARAGLSAAALPAAAAAPETVPASPAQAAHA</sequence>
<dbReference type="CDD" id="cd10917">
    <property type="entry name" value="CE4_NodB_like_6s_7s"/>
    <property type="match status" value="1"/>
</dbReference>
<evidence type="ECO:0000256" key="2">
    <source>
        <dbReference type="ARBA" id="ARBA00010973"/>
    </source>
</evidence>
<dbReference type="InterPro" id="IPR011330">
    <property type="entry name" value="Glyco_hydro/deAcase_b/a-brl"/>
</dbReference>
<dbReference type="RefSeq" id="WP_301590967.1">
    <property type="nucleotide sequence ID" value="NZ_JAPFQI010000011.1"/>
</dbReference>
<comment type="similarity">
    <text evidence="2">Belongs to the polysaccharide deacetylase family.</text>
</comment>
<dbReference type="PANTHER" id="PTHR10587">
    <property type="entry name" value="GLYCOSYL TRANSFERASE-RELATED"/>
    <property type="match status" value="1"/>
</dbReference>
<dbReference type="Proteomes" id="UP001526430">
    <property type="component" value="Unassembled WGS sequence"/>
</dbReference>
<dbReference type="InterPro" id="IPR002509">
    <property type="entry name" value="NODB_dom"/>
</dbReference>
<organism evidence="6 7">
    <name type="scientific">Sabulicella glaciei</name>
    <dbReference type="NCBI Taxonomy" id="2984948"/>
    <lineage>
        <taxon>Bacteria</taxon>
        <taxon>Pseudomonadati</taxon>
        <taxon>Pseudomonadota</taxon>
        <taxon>Alphaproteobacteria</taxon>
        <taxon>Acetobacterales</taxon>
        <taxon>Acetobacteraceae</taxon>
        <taxon>Sabulicella</taxon>
    </lineage>
</organism>
<comment type="function">
    <text evidence="1">Is involved in generating a small heat-stable compound (Nod), an acylated oligomer of N-acetylglucosamine, that stimulates mitosis in various plant protoplasts.</text>
</comment>
<dbReference type="EMBL" id="JAPFQI010000011">
    <property type="protein sequence ID" value="MCW8086841.1"/>
    <property type="molecule type" value="Genomic_DNA"/>
</dbReference>
<evidence type="ECO:0000256" key="1">
    <source>
        <dbReference type="ARBA" id="ARBA00003236"/>
    </source>
</evidence>
<keyword evidence="7" id="KW-1185">Reference proteome</keyword>
<accession>A0ABT3NXF4</accession>
<dbReference type="Gene3D" id="3.20.20.370">
    <property type="entry name" value="Glycoside hydrolase/deacetylase"/>
    <property type="match status" value="1"/>
</dbReference>
<gene>
    <name evidence="6" type="ORF">OF850_14485</name>
</gene>
<evidence type="ECO:0000256" key="3">
    <source>
        <dbReference type="ARBA" id="ARBA00020071"/>
    </source>
</evidence>
<evidence type="ECO:0000313" key="7">
    <source>
        <dbReference type="Proteomes" id="UP001526430"/>
    </source>
</evidence>
<dbReference type="SUPFAM" id="SSF88713">
    <property type="entry name" value="Glycoside hydrolase/deacetylase"/>
    <property type="match status" value="1"/>
</dbReference>
<comment type="caution">
    <text evidence="6">The sequence shown here is derived from an EMBL/GenBank/DDBJ whole genome shotgun (WGS) entry which is preliminary data.</text>
</comment>
<proteinExistence type="inferred from homology"/>
<dbReference type="Pfam" id="PF01522">
    <property type="entry name" value="Polysacc_deac_1"/>
    <property type="match status" value="1"/>
</dbReference>
<dbReference type="PROSITE" id="PS51677">
    <property type="entry name" value="NODB"/>
    <property type="match status" value="1"/>
</dbReference>
<evidence type="ECO:0000313" key="6">
    <source>
        <dbReference type="EMBL" id="MCW8086841.1"/>
    </source>
</evidence>
<dbReference type="PANTHER" id="PTHR10587:SF137">
    <property type="entry name" value="4-DEOXY-4-FORMAMIDO-L-ARABINOSE-PHOSPHOUNDECAPRENOL DEFORMYLASE ARND-RELATED"/>
    <property type="match status" value="1"/>
</dbReference>
<evidence type="ECO:0000259" key="5">
    <source>
        <dbReference type="PROSITE" id="PS51677"/>
    </source>
</evidence>
<protein>
    <recommendedName>
        <fullName evidence="3">Chitooligosaccharide deacetylase</fullName>
    </recommendedName>
    <alternativeName>
        <fullName evidence="4">Nodulation protein B</fullName>
    </alternativeName>
</protein>
<feature type="domain" description="NodB homology" evidence="5">
    <location>
        <begin position="74"/>
        <end position="260"/>
    </location>
</feature>
<evidence type="ECO:0000256" key="4">
    <source>
        <dbReference type="ARBA" id="ARBA00032976"/>
    </source>
</evidence>
<reference evidence="6 7" key="1">
    <citation type="submission" date="2022-10" db="EMBL/GenBank/DDBJ databases">
        <title>Roseococcus glaciei nov., sp. nov., isolated from glacier.</title>
        <authorList>
            <person name="Liu Q."/>
            <person name="Xin Y.-H."/>
        </authorList>
    </citation>
    <scope>NUCLEOTIDE SEQUENCE [LARGE SCALE GENOMIC DNA]</scope>
    <source>
        <strain evidence="6 7">MDT2-1-1</strain>
    </source>
</reference>
<dbReference type="InterPro" id="IPR050248">
    <property type="entry name" value="Polysacc_deacetylase_ArnD"/>
</dbReference>
<name>A0ABT3NXF4_9PROT</name>